<dbReference type="GO" id="GO:0005829">
    <property type="term" value="C:cytosol"/>
    <property type="evidence" value="ECO:0007669"/>
    <property type="project" value="TreeGrafter"/>
</dbReference>
<dbReference type="Gene3D" id="3.40.50.2000">
    <property type="entry name" value="Glycogen Phosphorylase B"/>
    <property type="match status" value="2"/>
</dbReference>
<keyword evidence="1" id="KW-0328">Glycosyltransferase</keyword>
<name>A0A3B1CL96_9ZZZZ</name>
<dbReference type="AlphaFoldDB" id="A0A3B1CL96"/>
<dbReference type="EMBL" id="UOGA01000248">
    <property type="protein sequence ID" value="VAX23410.1"/>
    <property type="molecule type" value="Genomic_DNA"/>
</dbReference>
<dbReference type="InterPro" id="IPR011910">
    <property type="entry name" value="RfaF"/>
</dbReference>
<dbReference type="PANTHER" id="PTHR30160">
    <property type="entry name" value="TETRAACYLDISACCHARIDE 4'-KINASE-RELATED"/>
    <property type="match status" value="1"/>
</dbReference>
<gene>
    <name evidence="6" type="ORF">MNBD_NITROSPINAE04-2106</name>
</gene>
<dbReference type="InterPro" id="IPR051199">
    <property type="entry name" value="LPS_LOS_Heptosyltrfase"/>
</dbReference>
<dbReference type="InterPro" id="IPR002201">
    <property type="entry name" value="Glyco_trans_9"/>
</dbReference>
<dbReference type="GO" id="GO:0009244">
    <property type="term" value="P:lipopolysaccharide core region biosynthetic process"/>
    <property type="evidence" value="ECO:0007669"/>
    <property type="project" value="TreeGrafter"/>
</dbReference>
<comment type="similarity">
    <text evidence="3">Belongs to the glycosyltransferase 9 family.</text>
</comment>
<evidence type="ECO:0000256" key="4">
    <source>
        <dbReference type="ARBA" id="ARBA00044042"/>
    </source>
</evidence>
<dbReference type="Pfam" id="PF01075">
    <property type="entry name" value="Glyco_transf_9"/>
    <property type="match status" value="1"/>
</dbReference>
<dbReference type="GO" id="GO:0008713">
    <property type="term" value="F:ADP-heptose-lipopolysaccharide heptosyltransferase activity"/>
    <property type="evidence" value="ECO:0007669"/>
    <property type="project" value="UniProtKB-EC"/>
</dbReference>
<organism evidence="6">
    <name type="scientific">hydrothermal vent metagenome</name>
    <dbReference type="NCBI Taxonomy" id="652676"/>
    <lineage>
        <taxon>unclassified sequences</taxon>
        <taxon>metagenomes</taxon>
        <taxon>ecological metagenomes</taxon>
    </lineage>
</organism>
<accession>A0A3B1CL96</accession>
<evidence type="ECO:0000256" key="1">
    <source>
        <dbReference type="ARBA" id="ARBA00022676"/>
    </source>
</evidence>
<dbReference type="EC" id="2.4.99.24" evidence="4"/>
<evidence type="ECO:0000313" key="6">
    <source>
        <dbReference type="EMBL" id="VAX23410.1"/>
    </source>
</evidence>
<sequence>MPSVPSQPKIVVRMPNWLGDCVMSLPILQGLKNLFPNGTIDIAIKDSLAGLGDILPYIDNTVSPQNLKNRKYDTAIILPNSFRSAYEIWQANAPERIGYAGQLRSILLTRAVKRPLRGAFHQSDYYGRLAREAFPDIEINPAAFDIPQKYFDQLEEILPSSSGKPNIGIGFGATYGDAKMWPAERFATLIDKLSEVAQVVLIGSDSEKEIEQRVLSEVTSKPISLVGRTNIPTLAAALSSFSVYLSNDTGPMHLASALGTPVVAIFGPTSPDETKPLGNNVTVIYRKAVCAPCWKRKCLLDHQCMTAITVDEVETAVLRILGSKL</sequence>
<dbReference type="NCBIfam" id="TIGR02195">
    <property type="entry name" value="heptsyl_trn_II"/>
    <property type="match status" value="1"/>
</dbReference>
<protein>
    <recommendedName>
        <fullName evidence="4">lipopolysaccharide heptosyltransferase II</fullName>
        <ecNumber evidence="4">2.4.99.24</ecNumber>
    </recommendedName>
</protein>
<keyword evidence="2 6" id="KW-0808">Transferase</keyword>
<comment type="catalytic activity">
    <reaction evidence="5">
        <text>an L-alpha-D-Hep-(1-&gt;5)-[alpha-Kdo-(2-&gt;4)]-alpha-Kdo-(2-&gt;6)-lipid A + ADP-L-glycero-beta-D-manno-heptose = an L-alpha-D-Hep-(1-&gt;3)-L-alpha-D-Hep-(1-&gt;5)-[alpha-Kdo-(2-&gt;4)]-alpha-Kdo-(2-&gt;6)-lipid A + ADP + H(+)</text>
        <dbReference type="Rhea" id="RHEA:74071"/>
        <dbReference type="ChEBI" id="CHEBI:15378"/>
        <dbReference type="ChEBI" id="CHEBI:61506"/>
        <dbReference type="ChEBI" id="CHEBI:193068"/>
        <dbReference type="ChEBI" id="CHEBI:193069"/>
        <dbReference type="ChEBI" id="CHEBI:456216"/>
        <dbReference type="EC" id="2.4.99.24"/>
    </reaction>
</comment>
<proteinExistence type="inferred from homology"/>
<evidence type="ECO:0000256" key="5">
    <source>
        <dbReference type="ARBA" id="ARBA00047503"/>
    </source>
</evidence>
<dbReference type="PANTHER" id="PTHR30160:SF7">
    <property type="entry name" value="ADP-HEPTOSE--LPS HEPTOSYLTRANSFERASE 2"/>
    <property type="match status" value="1"/>
</dbReference>
<evidence type="ECO:0000256" key="3">
    <source>
        <dbReference type="ARBA" id="ARBA00043995"/>
    </source>
</evidence>
<reference evidence="6" key="1">
    <citation type="submission" date="2018-06" db="EMBL/GenBank/DDBJ databases">
        <authorList>
            <person name="Zhirakovskaya E."/>
        </authorList>
    </citation>
    <scope>NUCLEOTIDE SEQUENCE</scope>
</reference>
<dbReference type="SUPFAM" id="SSF53756">
    <property type="entry name" value="UDP-Glycosyltransferase/glycogen phosphorylase"/>
    <property type="match status" value="1"/>
</dbReference>
<dbReference type="CDD" id="cd03789">
    <property type="entry name" value="GT9_LPS_heptosyltransferase"/>
    <property type="match status" value="1"/>
</dbReference>
<evidence type="ECO:0000256" key="2">
    <source>
        <dbReference type="ARBA" id="ARBA00022679"/>
    </source>
</evidence>